<feature type="chain" id="PRO_5003529221" description="GH18 domain-containing protein" evidence="1">
    <location>
        <begin position="24"/>
        <end position="507"/>
    </location>
</feature>
<evidence type="ECO:0000256" key="1">
    <source>
        <dbReference type="SAM" id="SignalP"/>
    </source>
</evidence>
<dbReference type="SUPFAM" id="SSF51445">
    <property type="entry name" value="(Trans)glycosidases"/>
    <property type="match status" value="1"/>
</dbReference>
<reference evidence="3 4" key="1">
    <citation type="submission" date="2011-08" db="EMBL/GenBank/DDBJ databases">
        <authorList>
            <person name="Weinstock G."/>
            <person name="Sodergren E."/>
            <person name="Clifton S."/>
            <person name="Fulton L."/>
            <person name="Fulton B."/>
            <person name="Courtney L."/>
            <person name="Fronick C."/>
            <person name="Harrison M."/>
            <person name="Strong C."/>
            <person name="Farmer C."/>
            <person name="Delahaunty K."/>
            <person name="Markovic C."/>
            <person name="Hall O."/>
            <person name="Minx P."/>
            <person name="Tomlinson C."/>
            <person name="Mitreva M."/>
            <person name="Hou S."/>
            <person name="Chen J."/>
            <person name="Wollam A."/>
            <person name="Pepin K.H."/>
            <person name="Johnson M."/>
            <person name="Bhonagiri V."/>
            <person name="Zhang X."/>
            <person name="Suruliraj S."/>
            <person name="Warren W."/>
            <person name="Chinwalla A."/>
            <person name="Mardis E.R."/>
            <person name="Wilson R.K."/>
        </authorList>
    </citation>
    <scope>NUCLEOTIDE SEQUENCE [LARGE SCALE GENOMIC DNA]</scope>
    <source>
        <strain evidence="3 4">F0357</strain>
    </source>
</reference>
<keyword evidence="4" id="KW-1185">Reference proteome</keyword>
<dbReference type="eggNOG" id="COG3858">
    <property type="taxonomic scope" value="Bacteria"/>
</dbReference>
<sequence length="507" mass="56241">MLLWKKSLISLLCWGCLSASVFAAPTLTDIRSEGAAVETAVHVVQKETPHIKERVPEDRSDGAPAAVGRLFVSERVLRTAGIYPVAGKAGQYRVFLPEHAAWPLSDAKSVVLTFPLVKEGGKSFINVTHIRSSLGLTFAEGDAAGDTVPSSTGMPVLRDLTETPPVSGDGRLGMVLFWDPDMKTDGNIHKPAAALPVISPTAFRIAGTGVTLRKENFDDYISSYTQAGYSVWPLVDNNFDPVETHVFLTDERAQKEAVKTLIGYALLYKFDGYNIDFENVDYADRDRLTRFVADFAEAAHAYGIKLSMDITPLSDSKNWSQVYDRAALAPNLDYVMLMAYDQFGRTSPVPGPCATQPWTERAVAVTVPLVGADKLVLGMPLYMRIWYSTNDEDMLPVNIDEWPDPVSDKPGPADNYKAYKSLKVRTLTMRDSSVFRQKYAAYIGWNEKEGLFYLNLPLPKGVVQVWFEDDMSLENKRNLIGSYHLAGGAYWRKGFESESFRDAWADG</sequence>
<dbReference type="GO" id="GO:0005975">
    <property type="term" value="P:carbohydrate metabolic process"/>
    <property type="evidence" value="ECO:0007669"/>
    <property type="project" value="InterPro"/>
</dbReference>
<comment type="caution">
    <text evidence="3">The sequence shown here is derived from an EMBL/GenBank/DDBJ whole genome shotgun (WGS) entry which is preliminary data.</text>
</comment>
<dbReference type="Proteomes" id="UP000005481">
    <property type="component" value="Unassembled WGS sequence"/>
</dbReference>
<feature type="signal peptide" evidence="1">
    <location>
        <begin position="1"/>
        <end position="23"/>
    </location>
</feature>
<dbReference type="STRING" id="861450.HMPREF0080_01537"/>
<dbReference type="InterPro" id="IPR001223">
    <property type="entry name" value="Glyco_hydro18_cat"/>
</dbReference>
<dbReference type="PATRIC" id="fig|861450.3.peg.1418"/>
<dbReference type="Gene3D" id="3.10.50.10">
    <property type="match status" value="1"/>
</dbReference>
<protein>
    <recommendedName>
        <fullName evidence="2">GH18 domain-containing protein</fullName>
    </recommendedName>
</protein>
<dbReference type="RefSeq" id="WP_006790504.1">
    <property type="nucleotide sequence ID" value="NZ_JH417603.1"/>
</dbReference>
<evidence type="ECO:0000259" key="2">
    <source>
        <dbReference type="PROSITE" id="PS51910"/>
    </source>
</evidence>
<dbReference type="SMART" id="SM00636">
    <property type="entry name" value="Glyco_18"/>
    <property type="match status" value="1"/>
</dbReference>
<dbReference type="PANTHER" id="PTHR46066:SF2">
    <property type="entry name" value="CHITINASE DOMAIN-CONTAINING PROTEIN 1"/>
    <property type="match status" value="1"/>
</dbReference>
<dbReference type="HOGENOM" id="CLU_020253_1_0_9"/>
<dbReference type="InterPro" id="IPR017853">
    <property type="entry name" value="GH"/>
</dbReference>
<dbReference type="InterPro" id="IPR029070">
    <property type="entry name" value="Chitinase_insertion_sf"/>
</dbReference>
<accession>G9YIP3</accession>
<evidence type="ECO:0000313" key="3">
    <source>
        <dbReference type="EMBL" id="EHM39405.1"/>
    </source>
</evidence>
<organism evidence="3 4">
    <name type="scientific">Anaeroglobus geminatus F0357</name>
    <dbReference type="NCBI Taxonomy" id="861450"/>
    <lineage>
        <taxon>Bacteria</taxon>
        <taxon>Bacillati</taxon>
        <taxon>Bacillota</taxon>
        <taxon>Negativicutes</taxon>
        <taxon>Veillonellales</taxon>
        <taxon>Veillonellaceae</taxon>
        <taxon>Anaeroglobus</taxon>
    </lineage>
</organism>
<dbReference type="PROSITE" id="PS51910">
    <property type="entry name" value="GH18_2"/>
    <property type="match status" value="1"/>
</dbReference>
<evidence type="ECO:0000313" key="4">
    <source>
        <dbReference type="Proteomes" id="UP000005481"/>
    </source>
</evidence>
<dbReference type="PANTHER" id="PTHR46066">
    <property type="entry name" value="CHITINASE DOMAIN-CONTAINING PROTEIN 1 FAMILY MEMBER"/>
    <property type="match status" value="1"/>
</dbReference>
<dbReference type="EMBL" id="AGCJ01000068">
    <property type="protein sequence ID" value="EHM39405.1"/>
    <property type="molecule type" value="Genomic_DNA"/>
</dbReference>
<dbReference type="OrthoDB" id="9775889at2"/>
<dbReference type="AlphaFoldDB" id="G9YIP3"/>
<dbReference type="InterPro" id="IPR011583">
    <property type="entry name" value="Chitinase_II/V-like_cat"/>
</dbReference>
<feature type="domain" description="GH18" evidence="2">
    <location>
        <begin position="172"/>
        <end position="507"/>
    </location>
</feature>
<keyword evidence="1" id="KW-0732">Signal</keyword>
<dbReference type="Pfam" id="PF00704">
    <property type="entry name" value="Glyco_hydro_18"/>
    <property type="match status" value="1"/>
</dbReference>
<dbReference type="GO" id="GO:0008061">
    <property type="term" value="F:chitin binding"/>
    <property type="evidence" value="ECO:0007669"/>
    <property type="project" value="InterPro"/>
</dbReference>
<name>G9YIP3_9FIRM</name>
<dbReference type="Gene3D" id="3.20.20.80">
    <property type="entry name" value="Glycosidases"/>
    <property type="match status" value="1"/>
</dbReference>
<proteinExistence type="predicted"/>
<gene>
    <name evidence="3" type="ORF">HMPREF0080_01537</name>
</gene>